<feature type="compositionally biased region" description="Basic residues" evidence="1">
    <location>
        <begin position="916"/>
        <end position="928"/>
    </location>
</feature>
<protein>
    <submittedName>
        <fullName evidence="2">Uncharacterized protein</fullName>
    </submittedName>
</protein>
<feature type="compositionally biased region" description="Low complexity" evidence="1">
    <location>
        <begin position="450"/>
        <end position="482"/>
    </location>
</feature>
<dbReference type="GeneID" id="94426873"/>
<feature type="compositionally biased region" description="Basic residues" evidence="1">
    <location>
        <begin position="72"/>
        <end position="89"/>
    </location>
</feature>
<feature type="region of interest" description="Disordered" evidence="1">
    <location>
        <begin position="25"/>
        <end position="233"/>
    </location>
</feature>
<feature type="compositionally biased region" description="Acidic residues" evidence="1">
    <location>
        <begin position="827"/>
        <end position="838"/>
    </location>
</feature>
<dbReference type="PANTHER" id="PTHR13651:SF0">
    <property type="entry name" value="PROTEIN ABITRAM"/>
    <property type="match status" value="1"/>
</dbReference>
<feature type="compositionally biased region" description="Basic and acidic residues" evidence="1">
    <location>
        <begin position="343"/>
        <end position="434"/>
    </location>
</feature>
<dbReference type="InterPro" id="IPR011053">
    <property type="entry name" value="Single_hybrid_motif"/>
</dbReference>
<dbReference type="PANTHER" id="PTHR13651">
    <property type="entry name" value="PROTEIN ABITRAM"/>
    <property type="match status" value="1"/>
</dbReference>
<feature type="compositionally biased region" description="Basic and acidic residues" evidence="1">
    <location>
        <begin position="761"/>
        <end position="771"/>
    </location>
</feature>
<feature type="region of interest" description="Disordered" evidence="1">
    <location>
        <begin position="318"/>
        <end position="490"/>
    </location>
</feature>
<reference evidence="2 3" key="1">
    <citation type="journal article" date="2017" name="Int. J. Parasitol.">
        <title>The genome of the protozoan parasite Cystoisospora suis and a reverse vaccinology approach to identify vaccine candidates.</title>
        <authorList>
            <person name="Palmieri N."/>
            <person name="Shrestha A."/>
            <person name="Ruttkowski B."/>
            <person name="Beck T."/>
            <person name="Vogl C."/>
            <person name="Tomley F."/>
            <person name="Blake D.P."/>
            <person name="Joachim A."/>
        </authorList>
    </citation>
    <scope>NUCLEOTIDE SEQUENCE [LARGE SCALE GENOMIC DNA]</scope>
    <source>
        <strain evidence="2 3">Wien I</strain>
    </source>
</reference>
<keyword evidence="3" id="KW-1185">Reference proteome</keyword>
<comment type="caution">
    <text evidence="2">The sequence shown here is derived from an EMBL/GenBank/DDBJ whole genome shotgun (WGS) entry which is preliminary data.</text>
</comment>
<proteinExistence type="predicted"/>
<dbReference type="AlphaFoldDB" id="A0A2C6L5A7"/>
<feature type="compositionally biased region" description="Basic and acidic residues" evidence="1">
    <location>
        <begin position="117"/>
        <end position="129"/>
    </location>
</feature>
<feature type="compositionally biased region" description="Polar residues" evidence="1">
    <location>
        <begin position="143"/>
        <end position="174"/>
    </location>
</feature>
<name>A0A2C6L5A7_9APIC</name>
<feature type="region of interest" description="Disordered" evidence="1">
    <location>
        <begin position="799"/>
        <end position="975"/>
    </location>
</feature>
<feature type="compositionally biased region" description="Low complexity" evidence="1">
    <location>
        <begin position="635"/>
        <end position="657"/>
    </location>
</feature>
<dbReference type="VEuPathDB" id="ToxoDB:CSUI_003464"/>
<feature type="compositionally biased region" description="Basic and acidic residues" evidence="1">
    <location>
        <begin position="807"/>
        <end position="826"/>
    </location>
</feature>
<feature type="compositionally biased region" description="Basic and acidic residues" evidence="1">
    <location>
        <begin position="846"/>
        <end position="859"/>
    </location>
</feature>
<dbReference type="Gene3D" id="2.40.50.100">
    <property type="match status" value="1"/>
</dbReference>
<feature type="region of interest" description="Disordered" evidence="1">
    <location>
        <begin position="761"/>
        <end position="781"/>
    </location>
</feature>
<feature type="compositionally biased region" description="Basic and acidic residues" evidence="1">
    <location>
        <begin position="176"/>
        <end position="198"/>
    </location>
</feature>
<dbReference type="RefSeq" id="XP_067924350.1">
    <property type="nucleotide sequence ID" value="XM_068063662.1"/>
</dbReference>
<sequence>MAKESCRSEALENLSFCFLVRHEQADEESNLSLKEKQIGEERDRDDVVERISRSTYTPLPGRGEQGREHGRGRTLFKSSRKKRFQRKHSLSSLNGDPQVKDGEEKERTQGEEEQEAEKETREEGKEERLQMSSLQEAEESQERNPSNQQETQTTEKSCSLQEYTGSISQITGGCNRSEEDLLHEEPLHNKNERRKDQASRTGASFLDVAGGGESNLEESNSKRMLHSSDPTSSSCSSFCKAFNSMGSLKRTPEEIHFSSSKKGRHRQQQGEKMVRRPRYSLVYLHPHPKGLLASLPLPKDLSSGRWRASEVLRALWNDQSDSTVGEMTKQMQEELERGEEEEEKTRDRKRNEGEPQQGSDDKEEGKSLLCRREELDRRREEERGKEAFHEEKNGYVHRSTDVYENNPEERIHRGATETQRHEEKEEKSHKEADLNGKFTVDEEETTLPNSSNTSLSLDSKSSSSSLLSRSSSSSSSPLSCASGPLKEVNDKKRDEALRQRLASVGALSLEVARRLEGISPHHWRGFIEDMLAGYIEKRYVCPLREFSQARQGGGGGEGVEETSSSLLEQYIFKQLNGLVVVGLSRKFLACKDNGAGDQDCCGASKLSSSSPSLSLANSSFSSSCCPSASSLSLQVTTTSSSPPHTSSTTTTTSISTSVEGPGGVPISSCKTPPSFQSSLSHSHLATSPSSSSLPFLSCEKGSPDLDVEPACKATTHRRKISLDVRQCVMSNAVSGKRKRGAFFLQPHTIVAILSFEERRRRRNDSAPEHEAVASSPGEALECPIGNGIHTANYTCDSEGCEKGAPGKKPEERQHEEQTNKLRKERSEQEEEERQEDESIQTSTGGVHDRREGEDCKGCKESVLTTGEDSCVSITEKEEEQPCGERDKKASGERGSVGQDVMNGESKEDRSHQSSQRGRRGKKRKRKNVFKACEQAKQNPMAEEDKEVIEGDRALRSPDGMRNLSEQNAEEDESNDRWEWIPRRIPIYACVKGILLEFNSALVNNPELLLSEPEHSGWVLIARPSKGDDGRRS</sequence>
<dbReference type="InterPro" id="IPR039169">
    <property type="entry name" value="Abitram"/>
</dbReference>
<dbReference type="Proteomes" id="UP000221165">
    <property type="component" value="Unassembled WGS sequence"/>
</dbReference>
<evidence type="ECO:0000313" key="3">
    <source>
        <dbReference type="Proteomes" id="UP000221165"/>
    </source>
</evidence>
<dbReference type="EMBL" id="MIGC01001551">
    <property type="protein sequence ID" value="PHJ22673.1"/>
    <property type="molecule type" value="Genomic_DNA"/>
</dbReference>
<feature type="compositionally biased region" description="Basic and acidic residues" evidence="1">
    <location>
        <begin position="33"/>
        <end position="52"/>
    </location>
</feature>
<evidence type="ECO:0000313" key="2">
    <source>
        <dbReference type="EMBL" id="PHJ22673.1"/>
    </source>
</evidence>
<feature type="region of interest" description="Disordered" evidence="1">
    <location>
        <begin position="250"/>
        <end position="276"/>
    </location>
</feature>
<feature type="compositionally biased region" description="Basic and acidic residues" evidence="1">
    <location>
        <begin position="98"/>
        <end position="110"/>
    </location>
</feature>
<organism evidence="2 3">
    <name type="scientific">Cystoisospora suis</name>
    <dbReference type="NCBI Taxonomy" id="483139"/>
    <lineage>
        <taxon>Eukaryota</taxon>
        <taxon>Sar</taxon>
        <taxon>Alveolata</taxon>
        <taxon>Apicomplexa</taxon>
        <taxon>Conoidasida</taxon>
        <taxon>Coccidia</taxon>
        <taxon>Eucoccidiorida</taxon>
        <taxon>Eimeriorina</taxon>
        <taxon>Sarcocystidae</taxon>
        <taxon>Cystoisospora</taxon>
    </lineage>
</organism>
<gene>
    <name evidence="2" type="ORF">CSUI_003464</name>
</gene>
<accession>A0A2C6L5A7</accession>
<dbReference type="OrthoDB" id="331399at2759"/>
<feature type="compositionally biased region" description="Basic and acidic residues" evidence="1">
    <location>
        <begin position="882"/>
        <end position="891"/>
    </location>
</feature>
<feature type="region of interest" description="Disordered" evidence="1">
    <location>
        <begin position="635"/>
        <end position="674"/>
    </location>
</feature>
<evidence type="ECO:0000256" key="1">
    <source>
        <dbReference type="SAM" id="MobiDB-lite"/>
    </source>
</evidence>
<dbReference type="SUPFAM" id="SSF51230">
    <property type="entry name" value="Single hybrid motif"/>
    <property type="match status" value="1"/>
</dbReference>